<keyword evidence="3" id="KW-1003">Cell membrane</keyword>
<dbReference type="GO" id="GO:0022904">
    <property type="term" value="P:respiratory electron transport chain"/>
    <property type="evidence" value="ECO:0007669"/>
    <property type="project" value="InterPro"/>
</dbReference>
<dbReference type="AlphaFoldDB" id="A0A3B1B0J0"/>
<keyword evidence="4" id="KW-0349">Heme</keyword>
<dbReference type="InterPro" id="IPR052168">
    <property type="entry name" value="Cytochrome_b561_oxidase"/>
</dbReference>
<accession>A0A3B1B0J0</accession>
<evidence type="ECO:0000256" key="9">
    <source>
        <dbReference type="ARBA" id="ARBA00023004"/>
    </source>
</evidence>
<keyword evidence="2" id="KW-0813">Transport</keyword>
<reference evidence="14" key="1">
    <citation type="submission" date="2018-06" db="EMBL/GenBank/DDBJ databases">
        <authorList>
            <person name="Zhirakovskaya E."/>
        </authorList>
    </citation>
    <scope>NUCLEOTIDE SEQUENCE</scope>
</reference>
<evidence type="ECO:0000313" key="14">
    <source>
        <dbReference type="EMBL" id="VAX07601.1"/>
    </source>
</evidence>
<name>A0A3B1B0J0_9ZZZZ</name>
<comment type="subcellular location">
    <subcellularLocation>
        <location evidence="1">Cell membrane</location>
        <topology evidence="1">Multi-pass membrane protein</topology>
    </subcellularLocation>
</comment>
<protein>
    <recommendedName>
        <fullName evidence="13">Cytochrome b561 bacterial/Ni-hydrogenase domain-containing protein</fullName>
    </recommendedName>
</protein>
<evidence type="ECO:0000256" key="1">
    <source>
        <dbReference type="ARBA" id="ARBA00004651"/>
    </source>
</evidence>
<organism evidence="14">
    <name type="scientific">hydrothermal vent metagenome</name>
    <dbReference type="NCBI Taxonomy" id="652676"/>
    <lineage>
        <taxon>unclassified sequences</taxon>
        <taxon>metagenomes</taxon>
        <taxon>ecological metagenomes</taxon>
    </lineage>
</organism>
<keyword evidence="10 12" id="KW-0472">Membrane</keyword>
<dbReference type="GO" id="GO:0005886">
    <property type="term" value="C:plasma membrane"/>
    <property type="evidence" value="ECO:0007669"/>
    <property type="project" value="UniProtKB-SubCell"/>
</dbReference>
<feature type="transmembrane region" description="Helical" evidence="12">
    <location>
        <begin position="94"/>
        <end position="115"/>
    </location>
</feature>
<dbReference type="InterPro" id="IPR016174">
    <property type="entry name" value="Di-haem_cyt_TM"/>
</dbReference>
<evidence type="ECO:0000256" key="3">
    <source>
        <dbReference type="ARBA" id="ARBA00022475"/>
    </source>
</evidence>
<feature type="transmembrane region" description="Helical" evidence="12">
    <location>
        <begin position="55"/>
        <end position="73"/>
    </location>
</feature>
<evidence type="ECO:0000256" key="6">
    <source>
        <dbReference type="ARBA" id="ARBA00022723"/>
    </source>
</evidence>
<dbReference type="GO" id="GO:0020037">
    <property type="term" value="F:heme binding"/>
    <property type="evidence" value="ECO:0007669"/>
    <property type="project" value="TreeGrafter"/>
</dbReference>
<dbReference type="PANTHER" id="PTHR30529">
    <property type="entry name" value="CYTOCHROME B561"/>
    <property type="match status" value="1"/>
</dbReference>
<dbReference type="PANTHER" id="PTHR30529:SF1">
    <property type="entry name" value="CYTOCHROME B561 HOMOLOG 2"/>
    <property type="match status" value="1"/>
</dbReference>
<evidence type="ECO:0000256" key="12">
    <source>
        <dbReference type="SAM" id="Phobius"/>
    </source>
</evidence>
<feature type="transmembrane region" description="Helical" evidence="12">
    <location>
        <begin position="150"/>
        <end position="172"/>
    </location>
</feature>
<dbReference type="SUPFAM" id="SSF81342">
    <property type="entry name" value="Transmembrane di-heme cytochromes"/>
    <property type="match status" value="1"/>
</dbReference>
<evidence type="ECO:0000256" key="5">
    <source>
        <dbReference type="ARBA" id="ARBA00022692"/>
    </source>
</evidence>
<dbReference type="GO" id="GO:0009055">
    <property type="term" value="F:electron transfer activity"/>
    <property type="evidence" value="ECO:0007669"/>
    <property type="project" value="InterPro"/>
</dbReference>
<keyword evidence="7" id="KW-0249">Electron transport</keyword>
<dbReference type="EMBL" id="UOFW01000211">
    <property type="protein sequence ID" value="VAX07601.1"/>
    <property type="molecule type" value="Genomic_DNA"/>
</dbReference>
<keyword evidence="5 12" id="KW-0812">Transmembrane</keyword>
<dbReference type="InterPro" id="IPR011577">
    <property type="entry name" value="Cyt_b561_bac/Ni-Hgenase"/>
</dbReference>
<keyword evidence="9" id="KW-0408">Iron</keyword>
<dbReference type="Gene3D" id="1.20.950.20">
    <property type="entry name" value="Transmembrane di-heme cytochromes, Chain C"/>
    <property type="match status" value="2"/>
</dbReference>
<evidence type="ECO:0000256" key="2">
    <source>
        <dbReference type="ARBA" id="ARBA00022448"/>
    </source>
</evidence>
<feature type="domain" description="Cytochrome b561 bacterial/Ni-hydrogenase" evidence="13">
    <location>
        <begin position="10"/>
        <end position="183"/>
    </location>
</feature>
<dbReference type="Pfam" id="PF01292">
    <property type="entry name" value="Ni_hydr_CYTB"/>
    <property type="match status" value="1"/>
</dbReference>
<proteinExistence type="inferred from homology"/>
<comment type="similarity">
    <text evidence="11">Belongs to the cytochrome b561 family.</text>
</comment>
<evidence type="ECO:0000256" key="7">
    <source>
        <dbReference type="ARBA" id="ARBA00022982"/>
    </source>
</evidence>
<sequence length="189" mass="21620">MTIKNTENSYGTIAKAFHWNMFLIILGMVTLGYYMYELPADTPEQMGYKFDLYDYHKSFGILVLVLVVFRLGWRMINPVPKMPSGLRKIETFSANAMHILLYVIMFIQPLSGWLMSSYGGHPVKFFGIALPALADKDKAAGDIFHEIHEITAILLIASFVIHVAASLFHHFIRKDDVLEKMLPYRENAD</sequence>
<gene>
    <name evidence="14" type="ORF">MNBD_ALPHA03-223</name>
</gene>
<evidence type="ECO:0000256" key="11">
    <source>
        <dbReference type="ARBA" id="ARBA00037975"/>
    </source>
</evidence>
<evidence type="ECO:0000256" key="8">
    <source>
        <dbReference type="ARBA" id="ARBA00022989"/>
    </source>
</evidence>
<keyword evidence="6" id="KW-0479">Metal-binding</keyword>
<keyword evidence="8 12" id="KW-1133">Transmembrane helix</keyword>
<dbReference type="GO" id="GO:0046872">
    <property type="term" value="F:metal ion binding"/>
    <property type="evidence" value="ECO:0007669"/>
    <property type="project" value="UniProtKB-KW"/>
</dbReference>
<feature type="transmembrane region" description="Helical" evidence="12">
    <location>
        <begin position="12"/>
        <end position="35"/>
    </location>
</feature>
<evidence type="ECO:0000256" key="10">
    <source>
        <dbReference type="ARBA" id="ARBA00023136"/>
    </source>
</evidence>
<evidence type="ECO:0000256" key="4">
    <source>
        <dbReference type="ARBA" id="ARBA00022617"/>
    </source>
</evidence>
<evidence type="ECO:0000259" key="13">
    <source>
        <dbReference type="Pfam" id="PF01292"/>
    </source>
</evidence>